<feature type="transmembrane region" description="Helical" evidence="1">
    <location>
        <begin position="42"/>
        <end position="61"/>
    </location>
</feature>
<keyword evidence="1" id="KW-0812">Transmembrane</keyword>
<evidence type="ECO:0000313" key="2">
    <source>
        <dbReference type="EMBL" id="KAI1696869.1"/>
    </source>
</evidence>
<evidence type="ECO:0000313" key="3">
    <source>
        <dbReference type="Proteomes" id="UP001201812"/>
    </source>
</evidence>
<comment type="caution">
    <text evidence="2">The sequence shown here is derived from an EMBL/GenBank/DDBJ whole genome shotgun (WGS) entry which is preliminary data.</text>
</comment>
<feature type="transmembrane region" description="Helical" evidence="1">
    <location>
        <begin position="221"/>
        <end position="244"/>
    </location>
</feature>
<gene>
    <name evidence="2" type="ORF">DdX_18826</name>
</gene>
<evidence type="ECO:0000256" key="1">
    <source>
        <dbReference type="SAM" id="Phobius"/>
    </source>
</evidence>
<feature type="transmembrane region" description="Helical" evidence="1">
    <location>
        <begin position="171"/>
        <end position="194"/>
    </location>
</feature>
<organism evidence="2 3">
    <name type="scientific">Ditylenchus destructor</name>
    <dbReference type="NCBI Taxonomy" id="166010"/>
    <lineage>
        <taxon>Eukaryota</taxon>
        <taxon>Metazoa</taxon>
        <taxon>Ecdysozoa</taxon>
        <taxon>Nematoda</taxon>
        <taxon>Chromadorea</taxon>
        <taxon>Rhabditida</taxon>
        <taxon>Tylenchina</taxon>
        <taxon>Tylenchomorpha</taxon>
        <taxon>Sphaerularioidea</taxon>
        <taxon>Anguinidae</taxon>
        <taxon>Anguininae</taxon>
        <taxon>Ditylenchus</taxon>
    </lineage>
</organism>
<dbReference type="Proteomes" id="UP001201812">
    <property type="component" value="Unassembled WGS sequence"/>
</dbReference>
<dbReference type="AlphaFoldDB" id="A0AAD4QXR0"/>
<proteinExistence type="predicted"/>
<dbReference type="InterPro" id="IPR019420">
    <property type="entry name" value="7TM_GPCR_serpentine_rcpt_Srbc"/>
</dbReference>
<sequence length="292" mass="33522">MTFLNWLILAEYAIGGCAYTYSLCVIIRILRRIWDGRKTLSISHCLLIYFICWSVSITTSYPPMIYVFIQWSPNGIRADPYALFWTSIPSFSLSPCIPVAVFFLTFERLSFTMFPLFYLHSKWKWALTIVTILSIVLCYCSNFVALYQELPLLPEAKKCSVVSCVFLKTGLAFFTTTKTCVSALNFVVGLIFLYKFWQTTRHIHLNHQTSASISRRRTNKVALFVICLDFFLNFLPQLSSLFLLKVFGVSLASFLGSYNFVFQSIDIVVSSMIYSSSIKKKKSKETITFVKS</sequence>
<feature type="transmembrane region" description="Helical" evidence="1">
    <location>
        <begin position="125"/>
        <end position="147"/>
    </location>
</feature>
<feature type="transmembrane region" description="Helical" evidence="1">
    <location>
        <begin position="256"/>
        <end position="274"/>
    </location>
</feature>
<keyword evidence="1" id="KW-1133">Transmembrane helix</keyword>
<keyword evidence="1" id="KW-0472">Membrane</keyword>
<accession>A0AAD4QXR0</accession>
<protein>
    <submittedName>
        <fullName evidence="2">Serpentine type 7TM GPCR chemoreceptor srbc domain-containing protein</fullName>
    </submittedName>
</protein>
<dbReference type="Pfam" id="PF10316">
    <property type="entry name" value="7TM_GPCR_Srbc"/>
    <property type="match status" value="1"/>
</dbReference>
<feature type="transmembrane region" description="Helical" evidence="1">
    <location>
        <begin position="6"/>
        <end position="30"/>
    </location>
</feature>
<reference evidence="2" key="1">
    <citation type="submission" date="2022-01" db="EMBL/GenBank/DDBJ databases">
        <title>Genome Sequence Resource for Two Populations of Ditylenchus destructor, the Migratory Endoparasitic Phytonematode.</title>
        <authorList>
            <person name="Zhang H."/>
            <person name="Lin R."/>
            <person name="Xie B."/>
        </authorList>
    </citation>
    <scope>NUCLEOTIDE SEQUENCE</scope>
    <source>
        <strain evidence="2">BazhouSP</strain>
    </source>
</reference>
<dbReference type="EMBL" id="JAKKPZ010000302">
    <property type="protein sequence ID" value="KAI1696869.1"/>
    <property type="molecule type" value="Genomic_DNA"/>
</dbReference>
<keyword evidence="3" id="KW-1185">Reference proteome</keyword>
<feature type="transmembrane region" description="Helical" evidence="1">
    <location>
        <begin position="81"/>
        <end position="104"/>
    </location>
</feature>
<name>A0AAD4QXR0_9BILA</name>